<evidence type="ECO:0000313" key="2">
    <source>
        <dbReference type="EMBL" id="SFD87750.1"/>
    </source>
</evidence>
<dbReference type="RefSeq" id="WP_149755262.1">
    <property type="nucleotide sequence ID" value="NZ_FOMS01000004.1"/>
</dbReference>
<dbReference type="AlphaFoldDB" id="A0A1I1W449"/>
<gene>
    <name evidence="2" type="ORF">SAMN04515678_1043</name>
</gene>
<proteinExistence type="predicted"/>
<keyword evidence="3" id="KW-1185">Reference proteome</keyword>
<protein>
    <submittedName>
        <fullName evidence="2">Uncharacterized protein</fullName>
    </submittedName>
</protein>
<dbReference type="Proteomes" id="UP000325289">
    <property type="component" value="Unassembled WGS sequence"/>
</dbReference>
<keyword evidence="1" id="KW-1133">Transmembrane helix</keyword>
<keyword evidence="1" id="KW-0812">Transmembrane</keyword>
<keyword evidence="1" id="KW-0472">Membrane</keyword>
<accession>A0A1I1W449</accession>
<organism evidence="2 3">
    <name type="scientific">Roseivivax sediminis</name>
    <dbReference type="NCBI Taxonomy" id="936889"/>
    <lineage>
        <taxon>Bacteria</taxon>
        <taxon>Pseudomonadati</taxon>
        <taxon>Pseudomonadota</taxon>
        <taxon>Alphaproteobacteria</taxon>
        <taxon>Rhodobacterales</taxon>
        <taxon>Roseobacteraceae</taxon>
        <taxon>Roseivivax</taxon>
    </lineage>
</organism>
<evidence type="ECO:0000256" key="1">
    <source>
        <dbReference type="SAM" id="Phobius"/>
    </source>
</evidence>
<evidence type="ECO:0000313" key="3">
    <source>
        <dbReference type="Proteomes" id="UP000325289"/>
    </source>
</evidence>
<feature type="transmembrane region" description="Helical" evidence="1">
    <location>
        <begin position="91"/>
        <end position="110"/>
    </location>
</feature>
<reference evidence="2 3" key="1">
    <citation type="submission" date="2016-10" db="EMBL/GenBank/DDBJ databases">
        <authorList>
            <person name="Varghese N."/>
            <person name="Submissions S."/>
        </authorList>
    </citation>
    <scope>NUCLEOTIDE SEQUENCE [LARGE SCALE GENOMIC DNA]</scope>
    <source>
        <strain evidence="3">YIM D21,KCTC 23444,ACCC 10710</strain>
    </source>
</reference>
<sequence length="111" mass="11998">MDATERSLLAAEAALGLLGPDERASVSRKLSSDPAMRADHTFWTEHFARMLSGIEEVPPRPGVKAGLEERLFGAPDRTLWADLMAPENRGVLALVVGAKIAVLALLLAYFL</sequence>
<dbReference type="EMBL" id="FOMS01000004">
    <property type="protein sequence ID" value="SFD87750.1"/>
    <property type="molecule type" value="Genomic_DNA"/>
</dbReference>
<name>A0A1I1W449_9RHOB</name>
<dbReference type="OrthoDB" id="7864234at2"/>